<proteinExistence type="predicted"/>
<feature type="transmembrane region" description="Helical" evidence="1">
    <location>
        <begin position="154"/>
        <end position="175"/>
    </location>
</feature>
<dbReference type="InterPro" id="IPR036938">
    <property type="entry name" value="PAP2/HPO_sf"/>
</dbReference>
<dbReference type="InterPro" id="IPR000326">
    <property type="entry name" value="PAP2/HPO"/>
</dbReference>
<name>A0ABR9S074_9BURK</name>
<dbReference type="PANTHER" id="PTHR14969">
    <property type="entry name" value="SPHINGOSINE-1-PHOSPHATE PHOSPHOHYDROLASE"/>
    <property type="match status" value="1"/>
</dbReference>
<keyword evidence="1" id="KW-1133">Transmembrane helix</keyword>
<keyword evidence="1" id="KW-0472">Membrane</keyword>
<evidence type="ECO:0000256" key="1">
    <source>
        <dbReference type="SAM" id="Phobius"/>
    </source>
</evidence>
<dbReference type="Proteomes" id="UP000806285">
    <property type="component" value="Unassembled WGS sequence"/>
</dbReference>
<accession>A0ABR9S074</accession>
<feature type="domain" description="Phosphatidic acid phosphatase type 2/haloperoxidase" evidence="2">
    <location>
        <begin position="88"/>
        <end position="200"/>
    </location>
</feature>
<dbReference type="SMART" id="SM00014">
    <property type="entry name" value="acidPPc"/>
    <property type="match status" value="1"/>
</dbReference>
<keyword evidence="4" id="KW-1185">Reference proteome</keyword>
<feature type="transmembrane region" description="Helical" evidence="1">
    <location>
        <begin position="181"/>
        <end position="199"/>
    </location>
</feature>
<dbReference type="Pfam" id="PF01569">
    <property type="entry name" value="PAP2"/>
    <property type="match status" value="1"/>
</dbReference>
<dbReference type="CDD" id="cd03392">
    <property type="entry name" value="PAP2_like_2"/>
    <property type="match status" value="1"/>
</dbReference>
<organism evidence="3 4">
    <name type="scientific">Ramlibacter pallidus</name>
    <dbReference type="NCBI Taxonomy" id="2780087"/>
    <lineage>
        <taxon>Bacteria</taxon>
        <taxon>Pseudomonadati</taxon>
        <taxon>Pseudomonadota</taxon>
        <taxon>Betaproteobacteria</taxon>
        <taxon>Burkholderiales</taxon>
        <taxon>Comamonadaceae</taxon>
        <taxon>Ramlibacter</taxon>
    </lineage>
</organism>
<dbReference type="SUPFAM" id="SSF48317">
    <property type="entry name" value="Acid phosphatase/Vanadium-dependent haloperoxidase"/>
    <property type="match status" value="1"/>
</dbReference>
<dbReference type="Gene3D" id="1.20.144.10">
    <property type="entry name" value="Phosphatidic acid phosphatase type 2/haloperoxidase"/>
    <property type="match status" value="1"/>
</dbReference>
<gene>
    <name evidence="3" type="ORF">IM787_04920</name>
</gene>
<dbReference type="PANTHER" id="PTHR14969:SF13">
    <property type="entry name" value="AT30094P"/>
    <property type="match status" value="1"/>
</dbReference>
<dbReference type="EMBL" id="JADDIV010000002">
    <property type="protein sequence ID" value="MBE7366901.1"/>
    <property type="molecule type" value="Genomic_DNA"/>
</dbReference>
<evidence type="ECO:0000313" key="3">
    <source>
        <dbReference type="EMBL" id="MBE7366901.1"/>
    </source>
</evidence>
<evidence type="ECO:0000259" key="2">
    <source>
        <dbReference type="SMART" id="SM00014"/>
    </source>
</evidence>
<sequence>MSVRLSSRAWLAVAAGLLVFAFFALQLLLQGPFTRLDHQLAQWFAAHRTGWLNAMMLFVADAHETEKVLAATAVLAAWRAWRHDGADLRLLAVVPAGMLVNLALKHAFQRDRPVLEDPLVHLTTYSFPSGHAVASTVFYGALCLLAWHHARAPGLRAAAAAGAAAMVLLVCASRVYLGAHYLSDVIAGVAVGTLCVVAFQHWRSLGRLAPGA</sequence>
<protein>
    <submittedName>
        <fullName evidence="3">Phosphatase PAP2 family protein</fullName>
    </submittedName>
</protein>
<feature type="transmembrane region" description="Helical" evidence="1">
    <location>
        <begin position="128"/>
        <end position="147"/>
    </location>
</feature>
<comment type="caution">
    <text evidence="3">The sequence shown here is derived from an EMBL/GenBank/DDBJ whole genome shotgun (WGS) entry which is preliminary data.</text>
</comment>
<reference evidence="3 4" key="1">
    <citation type="submission" date="2020-10" db="EMBL/GenBank/DDBJ databases">
        <title>Ramlibacter sp. HM2 16S ribosomal RNA gene Genome sequencing and assembly.</title>
        <authorList>
            <person name="Kang M."/>
        </authorList>
    </citation>
    <scope>NUCLEOTIDE SEQUENCE [LARGE SCALE GENOMIC DNA]</scope>
    <source>
        <strain evidence="3 4">HM2</strain>
    </source>
</reference>
<keyword evidence="1" id="KW-0812">Transmembrane</keyword>
<evidence type="ECO:0000313" key="4">
    <source>
        <dbReference type="Proteomes" id="UP000806285"/>
    </source>
</evidence>